<evidence type="ECO:0000313" key="2">
    <source>
        <dbReference type="WBParaSite" id="PSU_v2.g14759.t1"/>
    </source>
</evidence>
<reference evidence="2" key="1">
    <citation type="submission" date="2022-11" db="UniProtKB">
        <authorList>
            <consortium name="WormBaseParasite"/>
        </authorList>
    </citation>
    <scope>IDENTIFICATION</scope>
</reference>
<organism evidence="1 2">
    <name type="scientific">Panagrolaimus superbus</name>
    <dbReference type="NCBI Taxonomy" id="310955"/>
    <lineage>
        <taxon>Eukaryota</taxon>
        <taxon>Metazoa</taxon>
        <taxon>Ecdysozoa</taxon>
        <taxon>Nematoda</taxon>
        <taxon>Chromadorea</taxon>
        <taxon>Rhabditida</taxon>
        <taxon>Tylenchina</taxon>
        <taxon>Panagrolaimomorpha</taxon>
        <taxon>Panagrolaimoidea</taxon>
        <taxon>Panagrolaimidae</taxon>
        <taxon>Panagrolaimus</taxon>
    </lineage>
</organism>
<keyword evidence="1" id="KW-1185">Reference proteome</keyword>
<name>A0A914Y684_9BILA</name>
<dbReference type="WBParaSite" id="PSU_v2.g14759.t1">
    <property type="protein sequence ID" value="PSU_v2.g14759.t1"/>
    <property type="gene ID" value="PSU_v2.g14759"/>
</dbReference>
<proteinExistence type="predicted"/>
<accession>A0A914Y684</accession>
<dbReference type="AlphaFoldDB" id="A0A914Y684"/>
<dbReference type="Proteomes" id="UP000887577">
    <property type="component" value="Unplaced"/>
</dbReference>
<sequence>MVMEIIFTIFTRSSTQGNYITVAQVVGYCMYFWWYKLVYLDVFQKYIRFFINDKQMIAYFGQEQQRIYSTINLNFYQSLETFLIDDIKPELNYLPQHSFRLHNFSTFKNAFVQKYSLPPPLIQYILRKASAKQLSSLFETCKHLFLLQTTPICCHLMVSNYLMYDERNSRSPCCQQSFKFSYFVPREFQNIFLVKSLIIESPKPATMLSAIIGKISRCEIWCLNVKGQTVFWNELRFLLESGNVEKFVFTGGCITVGYGQMATIEDVIGMLPKAHTVILDSAAFTPQTFSTLSKFNRTKKFKEFTIEKVTSCFRIFDFEYFIMKHAAPASNFNFVFEVFTPNDFIKKFNNFIKNLFRDWSPTKIKPKICITKKKK</sequence>
<evidence type="ECO:0000313" key="1">
    <source>
        <dbReference type="Proteomes" id="UP000887577"/>
    </source>
</evidence>
<protein>
    <submittedName>
        <fullName evidence="2">F-box domain-containing protein</fullName>
    </submittedName>
</protein>